<evidence type="ECO:0000313" key="2">
    <source>
        <dbReference type="EMBL" id="CAK0899422.1"/>
    </source>
</evidence>
<accession>A0ABN9XMX1</accession>
<dbReference type="Proteomes" id="UP001189429">
    <property type="component" value="Unassembled WGS sequence"/>
</dbReference>
<comment type="caution">
    <text evidence="2">The sequence shown here is derived from an EMBL/GenBank/DDBJ whole genome shotgun (WGS) entry which is preliminary data.</text>
</comment>
<organism evidence="2 3">
    <name type="scientific">Prorocentrum cordatum</name>
    <dbReference type="NCBI Taxonomy" id="2364126"/>
    <lineage>
        <taxon>Eukaryota</taxon>
        <taxon>Sar</taxon>
        <taxon>Alveolata</taxon>
        <taxon>Dinophyceae</taxon>
        <taxon>Prorocentrales</taxon>
        <taxon>Prorocentraceae</taxon>
        <taxon>Prorocentrum</taxon>
    </lineage>
</organism>
<evidence type="ECO:0000313" key="3">
    <source>
        <dbReference type="Proteomes" id="UP001189429"/>
    </source>
</evidence>
<dbReference type="EMBL" id="CAUYUJ010020604">
    <property type="protein sequence ID" value="CAK0899422.1"/>
    <property type="molecule type" value="Genomic_DNA"/>
</dbReference>
<sequence>MAPASLMVLLATSVLQPCASDTLRTQVARKLKASVSALPRPNASELRAQVDRRLSMASISQACLSACPDAQDIYSDIMTAAMSLMADSSGSSSGMPDMSVLAELQSAVYDAYCTHRPAVKCIADNPVACSEESPDILAVEPQLDCICDECPSARQALADFGTALLAAMFEAFSGDGSDGSGDGTTVSETELMCAMYSLLSCSTTAPTYCGLDILLPSMELPNVTTDELASMDGTCSSTDVEPAADSSRLISPWWLSAAVLPLAAALRSE</sequence>
<feature type="chain" id="PRO_5047396266" evidence="1">
    <location>
        <begin position="21"/>
        <end position="269"/>
    </location>
</feature>
<gene>
    <name evidence="2" type="ORF">PCOR1329_LOCUS76930</name>
</gene>
<feature type="signal peptide" evidence="1">
    <location>
        <begin position="1"/>
        <end position="20"/>
    </location>
</feature>
<keyword evidence="3" id="KW-1185">Reference proteome</keyword>
<keyword evidence="1" id="KW-0732">Signal</keyword>
<protein>
    <submittedName>
        <fullName evidence="2">Uncharacterized protein</fullName>
    </submittedName>
</protein>
<proteinExistence type="predicted"/>
<name>A0ABN9XMX1_9DINO</name>
<reference evidence="2" key="1">
    <citation type="submission" date="2023-10" db="EMBL/GenBank/DDBJ databases">
        <authorList>
            <person name="Chen Y."/>
            <person name="Shah S."/>
            <person name="Dougan E. K."/>
            <person name="Thang M."/>
            <person name="Chan C."/>
        </authorList>
    </citation>
    <scope>NUCLEOTIDE SEQUENCE [LARGE SCALE GENOMIC DNA]</scope>
</reference>
<evidence type="ECO:0000256" key="1">
    <source>
        <dbReference type="SAM" id="SignalP"/>
    </source>
</evidence>